<keyword evidence="3" id="KW-1185">Reference proteome</keyword>
<feature type="transmembrane region" description="Helical" evidence="1">
    <location>
        <begin position="92"/>
        <end position="115"/>
    </location>
</feature>
<protein>
    <submittedName>
        <fullName evidence="2">Uncharacterized protein</fullName>
    </submittedName>
</protein>
<dbReference type="EMBL" id="AZAJ01000001">
    <property type="protein sequence ID" value="ETA68926.1"/>
    <property type="molecule type" value="Genomic_DNA"/>
</dbReference>
<dbReference type="RefSeq" id="WP_023846060.1">
    <property type="nucleotide sequence ID" value="NZ_AZAJ01000001.1"/>
</dbReference>
<name>W9DZY3_METTI</name>
<dbReference type="AlphaFoldDB" id="W9DZY3"/>
<accession>W9DZY3</accession>
<evidence type="ECO:0000313" key="2">
    <source>
        <dbReference type="EMBL" id="ETA68926.1"/>
    </source>
</evidence>
<sequence length="169" mass="18649">MDINSVMEEKPDTKVPMIFSVICGSLYIIMGLLQLAAGTGKIILGSEFSIPLSNVLFVPADIIGSFVLLLIGTVFIYGVLEMRSGVYEGISYAYVGILLALIFAFIYLLVCTGNLLETHLLMNEEFEGWTPLSDMSPGIYLAILPLFAYIKWKDIFEPVPGTNIRVDLK</sequence>
<evidence type="ECO:0000256" key="1">
    <source>
        <dbReference type="SAM" id="Phobius"/>
    </source>
</evidence>
<keyword evidence="1" id="KW-0472">Membrane</keyword>
<dbReference type="OrthoDB" id="99316at2157"/>
<dbReference type="Proteomes" id="UP000019483">
    <property type="component" value="Unassembled WGS sequence"/>
</dbReference>
<keyword evidence="1" id="KW-0812">Transmembrane</keyword>
<feature type="transmembrane region" description="Helical" evidence="1">
    <location>
        <begin position="15"/>
        <end position="36"/>
    </location>
</feature>
<feature type="transmembrane region" description="Helical" evidence="1">
    <location>
        <begin position="56"/>
        <end position="80"/>
    </location>
</feature>
<reference evidence="2 3" key="1">
    <citation type="submission" date="2013-08" db="EMBL/GenBank/DDBJ databases">
        <authorList>
            <consortium name="DOE Joint Genome Institute"/>
            <person name="Eisen J."/>
            <person name="Huntemann M."/>
            <person name="Han J."/>
            <person name="Chen A."/>
            <person name="Kyrpides N."/>
            <person name="Mavromatis K."/>
            <person name="Markowitz V."/>
            <person name="Palaniappan K."/>
            <person name="Ivanova N."/>
            <person name="Schaumberg A."/>
            <person name="Pati A."/>
            <person name="Liolios K."/>
            <person name="Nordberg H.P."/>
            <person name="Cantor M.N."/>
            <person name="Hua S.X."/>
            <person name="Woyke T."/>
        </authorList>
    </citation>
    <scope>NUCLEOTIDE SEQUENCE [LARGE SCALE GENOMIC DNA]</scope>
    <source>
        <strain evidence="2 3">DSM 2278</strain>
    </source>
</reference>
<keyword evidence="1" id="KW-1133">Transmembrane helix</keyword>
<comment type="caution">
    <text evidence="2">The sequence shown here is derived from an EMBL/GenBank/DDBJ whole genome shotgun (WGS) entry which is preliminary data.</text>
</comment>
<gene>
    <name evidence="2" type="ORF">MettiDRAFT_2415</name>
</gene>
<dbReference type="STRING" id="1090322.MettiDRAFT_2415"/>
<organism evidence="2 3">
    <name type="scientific">Methanolobus tindarius DSM 2278</name>
    <dbReference type="NCBI Taxonomy" id="1090322"/>
    <lineage>
        <taxon>Archaea</taxon>
        <taxon>Methanobacteriati</taxon>
        <taxon>Methanobacteriota</taxon>
        <taxon>Stenosarchaea group</taxon>
        <taxon>Methanomicrobia</taxon>
        <taxon>Methanosarcinales</taxon>
        <taxon>Methanosarcinaceae</taxon>
        <taxon>Methanolobus</taxon>
    </lineage>
</organism>
<proteinExistence type="predicted"/>
<evidence type="ECO:0000313" key="3">
    <source>
        <dbReference type="Proteomes" id="UP000019483"/>
    </source>
</evidence>